<feature type="region of interest" description="Disordered" evidence="19">
    <location>
        <begin position="864"/>
        <end position="912"/>
    </location>
</feature>
<evidence type="ECO:0000256" key="4">
    <source>
        <dbReference type="ARBA" id="ARBA00012513"/>
    </source>
</evidence>
<dbReference type="Gene3D" id="1.20.5.340">
    <property type="match status" value="1"/>
</dbReference>
<dbReference type="SUPFAM" id="SSF50729">
    <property type="entry name" value="PH domain-like"/>
    <property type="match status" value="1"/>
</dbReference>
<evidence type="ECO:0000259" key="23">
    <source>
        <dbReference type="PROSITE" id="PS51860"/>
    </source>
</evidence>
<evidence type="ECO:0000256" key="3">
    <source>
        <dbReference type="ARBA" id="ARBA00009903"/>
    </source>
</evidence>
<comment type="similarity">
    <text evidence="3">Belongs to the protein kinase superfamily. AGC Ser/Thr protein kinase family.</text>
</comment>
<evidence type="ECO:0000256" key="12">
    <source>
        <dbReference type="ARBA" id="ARBA00022833"/>
    </source>
</evidence>
<dbReference type="InterPro" id="IPR057529">
    <property type="entry name" value="MRCK/ROCK_PH"/>
</dbReference>
<evidence type="ECO:0000256" key="7">
    <source>
        <dbReference type="ARBA" id="ARBA00022553"/>
    </source>
</evidence>
<keyword evidence="6" id="KW-0723">Serine/threonine-protein kinase</keyword>
<evidence type="ECO:0000313" key="25">
    <source>
        <dbReference type="Proteomes" id="UP001162483"/>
    </source>
</evidence>
<feature type="domain" description="REM-1" evidence="23">
    <location>
        <begin position="12"/>
        <end position="89"/>
    </location>
</feature>
<gene>
    <name evidence="24" type="ORF">SPARVUS_LOCUS5280517</name>
</gene>
<keyword evidence="15 17" id="KW-0175">Coiled coil</keyword>
<comment type="caution">
    <text evidence="24">The sequence shown here is derived from an EMBL/GenBank/DDBJ whole genome shotgun (WGS) entry which is preliminary data.</text>
</comment>
<dbReference type="CDD" id="cd01242">
    <property type="entry name" value="PH_ROCK"/>
    <property type="match status" value="1"/>
</dbReference>
<dbReference type="SMART" id="SM00109">
    <property type="entry name" value="C1"/>
    <property type="match status" value="1"/>
</dbReference>
<evidence type="ECO:0000259" key="21">
    <source>
        <dbReference type="PROSITE" id="PS50081"/>
    </source>
</evidence>
<keyword evidence="7" id="KW-0597">Phosphoprotein</keyword>
<dbReference type="InterPro" id="IPR001849">
    <property type="entry name" value="PH_domain"/>
</dbReference>
<keyword evidence="12" id="KW-0862">Zinc</keyword>
<evidence type="ECO:0000259" key="20">
    <source>
        <dbReference type="PROSITE" id="PS50003"/>
    </source>
</evidence>
<dbReference type="Gene3D" id="3.30.60.20">
    <property type="match status" value="1"/>
</dbReference>
<protein>
    <recommendedName>
        <fullName evidence="4">non-specific serine/threonine protein kinase</fullName>
        <ecNumber evidence="4">2.7.11.1</ecNumber>
    </recommendedName>
</protein>
<sequence length="912" mass="106469">MKRQILGRTWNPLVGSWRERKALLQHKSAEYQRKIENEADKKRSLENEVNSLKDQLEDLKKRNQNSQISNEKINQLQRQLDEANALLRTESDTAARLRKTQNEMSKQIQQLETNNRELQDKTCMLENAKLKLEKDYINLQSALESEKRDKTHGSEIISDLQGRISVLEEEVKKGKDLLARAESEKRQLHERYGALEKEKNNLEIDMTYKLKALQQCVEKEEAEHKATKARLADKNKIYQSIEETKSEAMKDMERKLQEERLSKQRLENNLLEAEKQCSMLDCDLKQAKQKINELETLKDKLTEDVKNLTLKTEQETQKRSLTQNDLKMQLQQVNSLKMSEKQLKQEINHLTEIRASLEKQNSELRKERQDADGQMKELQDQLEAEQYFSTLYKTQVRELKEECEEKVKLCKDMQQKVQELQDERDSLAAQLEITLTKADSEQLARSIAEEQYSDLEKEKIMKELEIKEMMARHKQELAEKYATISSLEDANKTLTTDVANLANEKEELNNKFKETQEQIQNLKEEESSVMVIKLQYEKQLLTERTLKTQAVNKLAEIMNRKIPTKGGADTDVRRKEKENRKLQLELKSEREKLSHLVIKYQKEMNEMQAQIADESQVRIELQMALDSKDSDIEQLRSQLQSIHIGMDSTSIGSGHGDAENDDGFPESRLEGWLSLPVRNTKKFGWIKKYVVVSSKKILFYDSEQDKEQSNPYMVLDIDKLFHVRQVTQTDVYRADAKEIPRIFQILYDNEGESKKEQEFPVDPAEKSNYICHKGHEFIPTLYHFPTTCDACMKPLWHMFKPPPALECRRCHIKSHKDHMDKKEDMIAPCKVNYDISTAKNLLLLANSTEEQQKWVSRLVKKIPKKPPAPDPFARSSPRTSMKVQPNPSIRRPSRQLPPNKPSSAPSLRIILH</sequence>
<dbReference type="Pfam" id="PF25346">
    <property type="entry name" value="PH_MRCK"/>
    <property type="match status" value="1"/>
</dbReference>
<evidence type="ECO:0000256" key="10">
    <source>
        <dbReference type="ARBA" id="ARBA00022741"/>
    </source>
</evidence>
<dbReference type="PROSITE" id="PS50081">
    <property type="entry name" value="ZF_DAG_PE_2"/>
    <property type="match status" value="1"/>
</dbReference>
<dbReference type="PANTHER" id="PTHR22988:SF28">
    <property type="entry name" value="RHO-ASSOCIATED PROTEIN KINASE 2"/>
    <property type="match status" value="1"/>
</dbReference>
<proteinExistence type="inferred from homology"/>
<dbReference type="EC" id="2.7.11.1" evidence="4"/>
<organism evidence="24 25">
    <name type="scientific">Staurois parvus</name>
    <dbReference type="NCBI Taxonomy" id="386267"/>
    <lineage>
        <taxon>Eukaryota</taxon>
        <taxon>Metazoa</taxon>
        <taxon>Chordata</taxon>
        <taxon>Craniata</taxon>
        <taxon>Vertebrata</taxon>
        <taxon>Euteleostomi</taxon>
        <taxon>Amphibia</taxon>
        <taxon>Batrachia</taxon>
        <taxon>Anura</taxon>
        <taxon>Neobatrachia</taxon>
        <taxon>Ranoidea</taxon>
        <taxon>Ranidae</taxon>
        <taxon>Staurois</taxon>
    </lineage>
</organism>
<dbReference type="CDD" id="cd20875">
    <property type="entry name" value="C1_ROCK2"/>
    <property type="match status" value="1"/>
</dbReference>
<dbReference type="Gene3D" id="1.20.5.730">
    <property type="entry name" value="Single helix bin"/>
    <property type="match status" value="1"/>
</dbReference>
<keyword evidence="10" id="KW-0547">Nucleotide-binding</keyword>
<evidence type="ECO:0000256" key="2">
    <source>
        <dbReference type="ARBA" id="ARBA00004245"/>
    </source>
</evidence>
<evidence type="ECO:0000256" key="17">
    <source>
        <dbReference type="PROSITE-ProRule" id="PRU01207"/>
    </source>
</evidence>
<dbReference type="InterPro" id="IPR002219">
    <property type="entry name" value="PKC_DAG/PE"/>
</dbReference>
<dbReference type="PROSITE" id="PS50003">
    <property type="entry name" value="PH_DOMAIN"/>
    <property type="match status" value="1"/>
</dbReference>
<evidence type="ECO:0000256" key="15">
    <source>
        <dbReference type="ARBA" id="ARBA00023054"/>
    </source>
</evidence>
<dbReference type="InterPro" id="IPR050839">
    <property type="entry name" value="Rho-assoc_Ser/Thr_Kinase"/>
</dbReference>
<dbReference type="Gene3D" id="2.30.29.30">
    <property type="entry name" value="Pleckstrin-homology domain (PH domain)/Phosphotyrosine-binding domain (PTB)"/>
    <property type="match status" value="1"/>
</dbReference>
<keyword evidence="8" id="KW-0808">Transferase</keyword>
<comment type="subcellular location">
    <subcellularLocation>
        <location evidence="2">Cytoplasm</location>
        <location evidence="2">Cytoskeleton</location>
    </subcellularLocation>
</comment>
<evidence type="ECO:0000313" key="24">
    <source>
        <dbReference type="EMBL" id="CAI9560567.1"/>
    </source>
</evidence>
<dbReference type="SUPFAM" id="SSF57889">
    <property type="entry name" value="Cysteine-rich domain"/>
    <property type="match status" value="1"/>
</dbReference>
<keyword evidence="13" id="KW-0067">ATP-binding</keyword>
<evidence type="ECO:0000256" key="18">
    <source>
        <dbReference type="SAM" id="Coils"/>
    </source>
</evidence>
<comment type="cofactor">
    <cofactor evidence="1">
        <name>Mg(2+)</name>
        <dbReference type="ChEBI" id="CHEBI:18420"/>
    </cofactor>
</comment>
<keyword evidence="11" id="KW-0418">Kinase</keyword>
<evidence type="ECO:0000256" key="5">
    <source>
        <dbReference type="ARBA" id="ARBA00022490"/>
    </source>
</evidence>
<evidence type="ECO:0000256" key="11">
    <source>
        <dbReference type="ARBA" id="ARBA00022777"/>
    </source>
</evidence>
<evidence type="ECO:0000256" key="13">
    <source>
        <dbReference type="ARBA" id="ARBA00022840"/>
    </source>
</evidence>
<evidence type="ECO:0000256" key="8">
    <source>
        <dbReference type="ARBA" id="ARBA00022679"/>
    </source>
</evidence>
<dbReference type="Pfam" id="PF08912">
    <property type="entry name" value="Rho_Binding"/>
    <property type="match status" value="1"/>
</dbReference>
<dbReference type="InterPro" id="IPR046349">
    <property type="entry name" value="C1-like_sf"/>
</dbReference>
<evidence type="ECO:0000259" key="22">
    <source>
        <dbReference type="PROSITE" id="PS51859"/>
    </source>
</evidence>
<dbReference type="PANTHER" id="PTHR22988">
    <property type="entry name" value="MYOTONIC DYSTROPHY S/T KINASE-RELATED"/>
    <property type="match status" value="1"/>
</dbReference>
<dbReference type="PROSITE" id="PS51859">
    <property type="entry name" value="RHO_BD"/>
    <property type="match status" value="1"/>
</dbReference>
<evidence type="ECO:0000256" key="14">
    <source>
        <dbReference type="ARBA" id="ARBA00022842"/>
    </source>
</evidence>
<name>A0ABN9CNC9_9NEOB</name>
<feature type="domain" description="RhoBD" evidence="22">
    <location>
        <begin position="495"/>
        <end position="563"/>
    </location>
</feature>
<accession>A0ABN9CNC9</accession>
<evidence type="ECO:0000256" key="1">
    <source>
        <dbReference type="ARBA" id="ARBA00001946"/>
    </source>
</evidence>
<keyword evidence="14" id="KW-0460">Magnesium</keyword>
<feature type="domain" description="Phorbol-ester/DAG-type" evidence="21">
    <location>
        <begin position="774"/>
        <end position="829"/>
    </location>
</feature>
<feature type="domain" description="PH" evidence="20">
    <location>
        <begin position="666"/>
        <end position="863"/>
    </location>
</feature>
<dbReference type="InterPro" id="IPR011993">
    <property type="entry name" value="PH-like_dom_sf"/>
</dbReference>
<keyword evidence="16" id="KW-0206">Cytoskeleton</keyword>
<dbReference type="SUPFAM" id="SSF103652">
    <property type="entry name" value="G protein-binding domain"/>
    <property type="match status" value="1"/>
</dbReference>
<dbReference type="CDD" id="cd22250">
    <property type="entry name" value="ROCK_SBD"/>
    <property type="match status" value="1"/>
</dbReference>
<feature type="coiled-coil region" evidence="18">
    <location>
        <begin position="21"/>
        <end position="525"/>
    </location>
</feature>
<evidence type="ECO:0000256" key="16">
    <source>
        <dbReference type="ARBA" id="ARBA00023212"/>
    </source>
</evidence>
<dbReference type="InterPro" id="IPR011072">
    <property type="entry name" value="HR1_rho-bd"/>
</dbReference>
<keyword evidence="25" id="KW-1185">Reference proteome</keyword>
<keyword evidence="9" id="KW-0479">Metal-binding</keyword>
<evidence type="ECO:0000256" key="6">
    <source>
        <dbReference type="ARBA" id="ARBA00022527"/>
    </source>
</evidence>
<dbReference type="SMART" id="SM00233">
    <property type="entry name" value="PH"/>
    <property type="match status" value="1"/>
</dbReference>
<evidence type="ECO:0000256" key="9">
    <source>
        <dbReference type="ARBA" id="ARBA00022723"/>
    </source>
</evidence>
<dbReference type="InterPro" id="IPR015008">
    <property type="entry name" value="ROCK_Rho-bd_dom"/>
</dbReference>
<feature type="compositionally biased region" description="Polar residues" evidence="19">
    <location>
        <begin position="876"/>
        <end position="887"/>
    </location>
</feature>
<dbReference type="EMBL" id="CATNWA010010747">
    <property type="protein sequence ID" value="CAI9560567.1"/>
    <property type="molecule type" value="Genomic_DNA"/>
</dbReference>
<keyword evidence="5" id="KW-0963">Cytoplasm</keyword>
<reference evidence="24" key="1">
    <citation type="submission" date="2023-05" db="EMBL/GenBank/DDBJ databases">
        <authorList>
            <person name="Stuckert A."/>
        </authorList>
    </citation>
    <scope>NUCLEOTIDE SEQUENCE</scope>
</reference>
<feature type="coiled-coil region" evidence="18">
    <location>
        <begin position="572"/>
        <end position="617"/>
    </location>
</feature>
<dbReference type="Proteomes" id="UP001162483">
    <property type="component" value="Unassembled WGS sequence"/>
</dbReference>
<dbReference type="PROSITE" id="PS51860">
    <property type="entry name" value="REM_1"/>
    <property type="match status" value="1"/>
</dbReference>
<evidence type="ECO:0000256" key="19">
    <source>
        <dbReference type="SAM" id="MobiDB-lite"/>
    </source>
</evidence>